<sequence length="157" mass="16556">MQAAFPKRGSARRSGPTEASGKKAWPRPMQPRLRLTREALNLGSGTVGVWPGVERTWHSLAPGLSGEPPEKGATPRGAESPVRFLDPWTTVGELETGAPGRTGQESTGTVPLENRREGRLVLGPLPALLGSVNGLGGRRGADRVPTPGTLCHAEERG</sequence>
<feature type="region of interest" description="Disordered" evidence="1">
    <location>
        <begin position="1"/>
        <end position="32"/>
    </location>
</feature>
<organism evidence="2 3">
    <name type="scientific">Pleurodeles waltl</name>
    <name type="common">Iberian ribbed newt</name>
    <dbReference type="NCBI Taxonomy" id="8319"/>
    <lineage>
        <taxon>Eukaryota</taxon>
        <taxon>Metazoa</taxon>
        <taxon>Chordata</taxon>
        <taxon>Craniata</taxon>
        <taxon>Vertebrata</taxon>
        <taxon>Euteleostomi</taxon>
        <taxon>Amphibia</taxon>
        <taxon>Batrachia</taxon>
        <taxon>Caudata</taxon>
        <taxon>Salamandroidea</taxon>
        <taxon>Salamandridae</taxon>
        <taxon>Pleurodelinae</taxon>
        <taxon>Pleurodeles</taxon>
    </lineage>
</organism>
<feature type="region of interest" description="Disordered" evidence="1">
    <location>
        <begin position="60"/>
        <end position="115"/>
    </location>
</feature>
<name>A0AAV7TR38_PLEWA</name>
<proteinExistence type="predicted"/>
<evidence type="ECO:0000313" key="2">
    <source>
        <dbReference type="EMBL" id="KAJ1179073.1"/>
    </source>
</evidence>
<reference evidence="2" key="1">
    <citation type="journal article" date="2022" name="bioRxiv">
        <title>Sequencing and chromosome-scale assembly of the giantPleurodeles waltlgenome.</title>
        <authorList>
            <person name="Brown T."/>
            <person name="Elewa A."/>
            <person name="Iarovenko S."/>
            <person name="Subramanian E."/>
            <person name="Araus A.J."/>
            <person name="Petzold A."/>
            <person name="Susuki M."/>
            <person name="Suzuki K.-i.T."/>
            <person name="Hayashi T."/>
            <person name="Toyoda A."/>
            <person name="Oliveira C."/>
            <person name="Osipova E."/>
            <person name="Leigh N.D."/>
            <person name="Simon A."/>
            <person name="Yun M.H."/>
        </authorList>
    </citation>
    <scope>NUCLEOTIDE SEQUENCE</scope>
    <source>
        <strain evidence="2">20211129_DDA</strain>
        <tissue evidence="2">Liver</tissue>
    </source>
</reference>
<evidence type="ECO:0000313" key="3">
    <source>
        <dbReference type="Proteomes" id="UP001066276"/>
    </source>
</evidence>
<dbReference type="Proteomes" id="UP001066276">
    <property type="component" value="Chromosome 3_2"/>
</dbReference>
<evidence type="ECO:0000256" key="1">
    <source>
        <dbReference type="SAM" id="MobiDB-lite"/>
    </source>
</evidence>
<gene>
    <name evidence="2" type="ORF">NDU88_004309</name>
</gene>
<dbReference type="AlphaFoldDB" id="A0AAV7TR38"/>
<protein>
    <submittedName>
        <fullName evidence="2">Uncharacterized protein</fullName>
    </submittedName>
</protein>
<comment type="caution">
    <text evidence="2">The sequence shown here is derived from an EMBL/GenBank/DDBJ whole genome shotgun (WGS) entry which is preliminary data.</text>
</comment>
<accession>A0AAV7TR38</accession>
<feature type="region of interest" description="Disordered" evidence="1">
    <location>
        <begin position="131"/>
        <end position="157"/>
    </location>
</feature>
<dbReference type="EMBL" id="JANPWB010000006">
    <property type="protein sequence ID" value="KAJ1179073.1"/>
    <property type="molecule type" value="Genomic_DNA"/>
</dbReference>
<keyword evidence="3" id="KW-1185">Reference proteome</keyword>